<feature type="region of interest" description="Disordered" evidence="6">
    <location>
        <begin position="734"/>
        <end position="777"/>
    </location>
</feature>
<keyword evidence="7" id="KW-0732">Signal</keyword>
<evidence type="ECO:0000256" key="6">
    <source>
        <dbReference type="SAM" id="MobiDB-lite"/>
    </source>
</evidence>
<dbReference type="GO" id="GO:0050839">
    <property type="term" value="F:cell adhesion molecule binding"/>
    <property type="evidence" value="ECO:0007669"/>
    <property type="project" value="TreeGrafter"/>
</dbReference>
<dbReference type="GO" id="GO:0098609">
    <property type="term" value="P:cell-cell adhesion"/>
    <property type="evidence" value="ECO:0007669"/>
    <property type="project" value="TreeGrafter"/>
</dbReference>
<feature type="domain" description="Ig-like" evidence="8">
    <location>
        <begin position="574"/>
        <end position="669"/>
    </location>
</feature>
<dbReference type="Pfam" id="PF13927">
    <property type="entry name" value="Ig_3"/>
    <property type="match status" value="1"/>
</dbReference>
<dbReference type="Proteomes" id="UP000826195">
    <property type="component" value="Unassembled WGS sequence"/>
</dbReference>
<keyword evidence="4" id="KW-0325">Glycoprotein</keyword>
<gene>
    <name evidence="9" type="ORF">KQX54_004252</name>
</gene>
<dbReference type="SMART" id="SM00409">
    <property type="entry name" value="IG"/>
    <property type="match status" value="5"/>
</dbReference>
<comment type="caution">
    <text evidence="9">The sequence shown here is derived from an EMBL/GenBank/DDBJ whole genome shotgun (WGS) entry which is preliminary data.</text>
</comment>
<dbReference type="InterPro" id="IPR007110">
    <property type="entry name" value="Ig-like_dom"/>
</dbReference>
<dbReference type="SUPFAM" id="SSF48726">
    <property type="entry name" value="Immunoglobulin"/>
    <property type="match status" value="5"/>
</dbReference>
<name>A0AAV7IQJ3_COTGL</name>
<keyword evidence="3" id="KW-1015">Disulfide bond</keyword>
<dbReference type="InterPro" id="IPR013783">
    <property type="entry name" value="Ig-like_fold"/>
</dbReference>
<keyword evidence="2" id="KW-0472">Membrane</keyword>
<dbReference type="InterPro" id="IPR003598">
    <property type="entry name" value="Ig_sub2"/>
</dbReference>
<protein>
    <recommendedName>
        <fullName evidence="8">Ig-like domain-containing protein</fullName>
    </recommendedName>
</protein>
<evidence type="ECO:0000256" key="4">
    <source>
        <dbReference type="ARBA" id="ARBA00023180"/>
    </source>
</evidence>
<feature type="domain" description="Ig-like" evidence="8">
    <location>
        <begin position="235"/>
        <end position="334"/>
    </location>
</feature>
<evidence type="ECO:0000313" key="9">
    <source>
        <dbReference type="EMBL" id="KAH0557330.1"/>
    </source>
</evidence>
<evidence type="ECO:0000256" key="2">
    <source>
        <dbReference type="ARBA" id="ARBA00023136"/>
    </source>
</evidence>
<sequence>MFKKHFILLLINICLCSSELTISPSNDIAINEGEKLEISCTASEAVDFIYPIHIEGVITRSEAKLSDERVNGLTKFTLKRSNLVFGDSGWYGCIEKSKYKPDAHLSKFDITPYNYDEANVKWIYVTVKSTQYWLHDIPFLRKNANGEYVLLKKEDDDVTLPCRSTSADYSVKLYNSIDNTPIDSFEYDPKKGITLKKIKNDSILQYNCLAEKKDGTKSEPKKFKIEIIENFLEKPEITSETLTLMEIGKNFSMECTGLVLNYETYFLDWTIPQTDRIIKDLKTYSVPAAENKELSYYQVTLQLTIKNVVKEDFGNYECRLYKSASVETAKINLTPHDKKHLKLSLKSPKSGEVIESGAQHTWTIDIDAYPLPKLHWFNPQKNEIFKPPKLRSFQVNDEKFSLDFTMTQFTVDDLGTHTIVAKSSDIEKTVTFDVLAQTPAKVMEVKQNEACLTKGATVFQCHAKGYPVPEISWNCVDKAGVVGDETGLKVVKTEAKEFEVSSIVKVEKCPQGYVVCQAKNKHRLDAIQTRISNQAPAEGTVQSGSDGCPFVEKPKENVNIPDDQLLQKKTKVSPKIIKKEQDKKTYKLFEIVEFSCQASGNPKPVITWEYLNDKKALVQNGKITLEDAKGASDDTLVTSIAKIKILTPGYVICKAKNKLGEDSKEEKIDVEAPQVQISVASTLATVGKGPTDPVIESTTKKAEVPKVQNLTPLANTPVTVGKDPTNLGVEVTTKKAETSGPVSEKPDGKNKPAITELAKPKAKPEDVDPFSLGTNDQKMNVTKGDTVTMHCNASTSLFGDDIKWYNTSHVLATNGKVEINETKEASLHSSHLTIKDIQLWDKGDYSCEGTKRDGSAVRKLYHVYVNGSLCCVLCFGYLAVVDNITGIFHVIAVIPSSGYLYSKC</sequence>
<evidence type="ECO:0000256" key="7">
    <source>
        <dbReference type="SAM" id="SignalP"/>
    </source>
</evidence>
<evidence type="ECO:0000256" key="1">
    <source>
        <dbReference type="ARBA" id="ARBA00004479"/>
    </source>
</evidence>
<keyword evidence="5" id="KW-0393">Immunoglobulin domain</keyword>
<organism evidence="9 10">
    <name type="scientific">Cotesia glomerata</name>
    <name type="common">Lepidopteran parasitic wasp</name>
    <name type="synonym">Apanteles glomeratus</name>
    <dbReference type="NCBI Taxonomy" id="32391"/>
    <lineage>
        <taxon>Eukaryota</taxon>
        <taxon>Metazoa</taxon>
        <taxon>Ecdysozoa</taxon>
        <taxon>Arthropoda</taxon>
        <taxon>Hexapoda</taxon>
        <taxon>Insecta</taxon>
        <taxon>Pterygota</taxon>
        <taxon>Neoptera</taxon>
        <taxon>Endopterygota</taxon>
        <taxon>Hymenoptera</taxon>
        <taxon>Apocrita</taxon>
        <taxon>Ichneumonoidea</taxon>
        <taxon>Braconidae</taxon>
        <taxon>Microgastrinae</taxon>
        <taxon>Cotesia</taxon>
    </lineage>
</organism>
<accession>A0AAV7IQJ3</accession>
<feature type="domain" description="Ig-like" evidence="8">
    <location>
        <begin position="439"/>
        <end position="532"/>
    </location>
</feature>
<dbReference type="AlphaFoldDB" id="A0AAV7IQJ3"/>
<feature type="domain" description="Ig-like" evidence="8">
    <location>
        <begin position="752"/>
        <end position="847"/>
    </location>
</feature>
<evidence type="ECO:0000256" key="5">
    <source>
        <dbReference type="ARBA" id="ARBA00023319"/>
    </source>
</evidence>
<evidence type="ECO:0000259" key="8">
    <source>
        <dbReference type="PROSITE" id="PS50835"/>
    </source>
</evidence>
<dbReference type="Pfam" id="PF07679">
    <property type="entry name" value="I-set"/>
    <property type="match status" value="1"/>
</dbReference>
<dbReference type="GO" id="GO:0005886">
    <property type="term" value="C:plasma membrane"/>
    <property type="evidence" value="ECO:0007669"/>
    <property type="project" value="TreeGrafter"/>
</dbReference>
<dbReference type="InterPro" id="IPR036179">
    <property type="entry name" value="Ig-like_dom_sf"/>
</dbReference>
<dbReference type="InterPro" id="IPR013098">
    <property type="entry name" value="Ig_I-set"/>
</dbReference>
<evidence type="ECO:0000256" key="3">
    <source>
        <dbReference type="ARBA" id="ARBA00023157"/>
    </source>
</evidence>
<dbReference type="InterPro" id="IPR003599">
    <property type="entry name" value="Ig_sub"/>
</dbReference>
<reference evidence="9 10" key="1">
    <citation type="journal article" date="2021" name="J. Hered.">
        <title>A chromosome-level genome assembly of the parasitoid wasp, Cotesia glomerata (Hymenoptera: Braconidae).</title>
        <authorList>
            <person name="Pinto B.J."/>
            <person name="Weis J.J."/>
            <person name="Gamble T."/>
            <person name="Ode P.J."/>
            <person name="Paul R."/>
            <person name="Zaspel J.M."/>
        </authorList>
    </citation>
    <scope>NUCLEOTIDE SEQUENCE [LARGE SCALE GENOMIC DNA]</scope>
    <source>
        <strain evidence="9">CgM1</strain>
    </source>
</reference>
<dbReference type="PANTHER" id="PTHR11640">
    <property type="entry name" value="NEPHRIN"/>
    <property type="match status" value="1"/>
</dbReference>
<dbReference type="SMART" id="SM00408">
    <property type="entry name" value="IGc2"/>
    <property type="match status" value="4"/>
</dbReference>
<dbReference type="PROSITE" id="PS50835">
    <property type="entry name" value="IG_LIKE"/>
    <property type="match status" value="4"/>
</dbReference>
<keyword evidence="10" id="KW-1185">Reference proteome</keyword>
<dbReference type="EMBL" id="JAHXZJ010000747">
    <property type="protein sequence ID" value="KAH0557330.1"/>
    <property type="molecule type" value="Genomic_DNA"/>
</dbReference>
<evidence type="ECO:0000313" key="10">
    <source>
        <dbReference type="Proteomes" id="UP000826195"/>
    </source>
</evidence>
<dbReference type="GO" id="GO:0005911">
    <property type="term" value="C:cell-cell junction"/>
    <property type="evidence" value="ECO:0007669"/>
    <property type="project" value="TreeGrafter"/>
</dbReference>
<dbReference type="Gene3D" id="2.60.40.10">
    <property type="entry name" value="Immunoglobulins"/>
    <property type="match status" value="7"/>
</dbReference>
<comment type="subcellular location">
    <subcellularLocation>
        <location evidence="1">Membrane</location>
        <topology evidence="1">Single-pass type I membrane protein</topology>
    </subcellularLocation>
</comment>
<proteinExistence type="predicted"/>
<dbReference type="PANTHER" id="PTHR11640:SF136">
    <property type="entry name" value="NEPHRIN"/>
    <property type="match status" value="1"/>
</dbReference>
<dbReference type="InterPro" id="IPR051275">
    <property type="entry name" value="Cell_adhesion_signaling"/>
</dbReference>
<feature type="signal peptide" evidence="7">
    <location>
        <begin position="1"/>
        <end position="18"/>
    </location>
</feature>
<feature type="chain" id="PRO_5043316750" description="Ig-like domain-containing protein" evidence="7">
    <location>
        <begin position="19"/>
        <end position="904"/>
    </location>
</feature>